<sequence length="370" mass="41195">MFCGSFSHVDDDPLTPRSSSSFTSPSSSPPRKSRRKEKNPYANRGRDKFEALLADLEARREKIMAKVGEKDVFLVRFAQSDTRDWVPIVVKAKDPKQLRSNAIEGKKWAVQHKSPVGSSSAKEVDSAAAAVSDGRMNKSLSLKEKNHGVFMTLQWPSYYWSAVLIIILLCLVMFGRSFAILCMSIWWYFVPTMKGGNVNVRRSNKKGYGRGLSGKKLGGDVRPSHATRKLKTGPVPAQPLSSQPHDSCGYRSLVLNSKQRTVTGYNWTDEAKEHETHVSRSVRSPTRTLGLFLAVYVVRDLEAQTMKSHEFQGPNTELGDYKAPREGLDEALLIRVAALSASSVSLCTRRPASKREIADEKALVDFLLGF</sequence>
<evidence type="ECO:0000313" key="2">
    <source>
        <dbReference type="Proteomes" id="UP001234297"/>
    </source>
</evidence>
<accession>A0ACC2LZB3</accession>
<keyword evidence="2" id="KW-1185">Reference proteome</keyword>
<name>A0ACC2LZB3_PERAE</name>
<evidence type="ECO:0000313" key="1">
    <source>
        <dbReference type="EMBL" id="KAJ8638282.1"/>
    </source>
</evidence>
<organism evidence="1 2">
    <name type="scientific">Persea americana</name>
    <name type="common">Avocado</name>
    <dbReference type="NCBI Taxonomy" id="3435"/>
    <lineage>
        <taxon>Eukaryota</taxon>
        <taxon>Viridiplantae</taxon>
        <taxon>Streptophyta</taxon>
        <taxon>Embryophyta</taxon>
        <taxon>Tracheophyta</taxon>
        <taxon>Spermatophyta</taxon>
        <taxon>Magnoliopsida</taxon>
        <taxon>Magnoliidae</taxon>
        <taxon>Laurales</taxon>
        <taxon>Lauraceae</taxon>
        <taxon>Persea</taxon>
    </lineage>
</organism>
<protein>
    <submittedName>
        <fullName evidence="1">Uncharacterized protein</fullName>
    </submittedName>
</protein>
<comment type="caution">
    <text evidence="1">The sequence shown here is derived from an EMBL/GenBank/DDBJ whole genome shotgun (WGS) entry which is preliminary data.</text>
</comment>
<reference evidence="1 2" key="1">
    <citation type="journal article" date="2022" name="Hortic Res">
        <title>A haplotype resolved chromosomal level avocado genome allows analysis of novel avocado genes.</title>
        <authorList>
            <person name="Nath O."/>
            <person name="Fletcher S.J."/>
            <person name="Hayward A."/>
            <person name="Shaw L.M."/>
            <person name="Masouleh A.K."/>
            <person name="Furtado A."/>
            <person name="Henry R.J."/>
            <person name="Mitter N."/>
        </authorList>
    </citation>
    <scope>NUCLEOTIDE SEQUENCE [LARGE SCALE GENOMIC DNA]</scope>
    <source>
        <strain evidence="2">cv. Hass</strain>
    </source>
</reference>
<gene>
    <name evidence="1" type="ORF">MRB53_012549</name>
</gene>
<dbReference type="EMBL" id="CM056811">
    <property type="protein sequence ID" value="KAJ8638282.1"/>
    <property type="molecule type" value="Genomic_DNA"/>
</dbReference>
<dbReference type="Proteomes" id="UP001234297">
    <property type="component" value="Chromosome 3"/>
</dbReference>
<proteinExistence type="predicted"/>